<evidence type="ECO:0000256" key="1">
    <source>
        <dbReference type="ARBA" id="ARBA00023266"/>
    </source>
</evidence>
<dbReference type="PANTHER" id="PTHR30401">
    <property type="entry name" value="TRNA 2-SELENOURIDINE SYNTHASE"/>
    <property type="match status" value="1"/>
</dbReference>
<dbReference type="SUPFAM" id="SSF52540">
    <property type="entry name" value="P-loop containing nucleoside triphosphate hydrolases"/>
    <property type="match status" value="1"/>
</dbReference>
<keyword evidence="1" id="KW-0711">Selenium</keyword>
<gene>
    <name evidence="3" type="ORF">METZ01_LOCUS307016</name>
</gene>
<evidence type="ECO:0000259" key="2">
    <source>
        <dbReference type="PROSITE" id="PS50206"/>
    </source>
</evidence>
<dbReference type="NCBIfam" id="NF008750">
    <property type="entry name" value="PRK11784.1-2"/>
    <property type="match status" value="1"/>
</dbReference>
<dbReference type="SMART" id="SM00450">
    <property type="entry name" value="RHOD"/>
    <property type="match status" value="1"/>
</dbReference>
<dbReference type="PANTHER" id="PTHR30401:SF0">
    <property type="entry name" value="TRNA 2-SELENOURIDINE SYNTHASE"/>
    <property type="match status" value="1"/>
</dbReference>
<accession>A0A382N303</accession>
<dbReference type="SUPFAM" id="SSF52821">
    <property type="entry name" value="Rhodanese/Cell cycle control phosphatase"/>
    <property type="match status" value="1"/>
</dbReference>
<dbReference type="AlphaFoldDB" id="A0A382N303"/>
<dbReference type="InterPro" id="IPR058840">
    <property type="entry name" value="AAA_SelU"/>
</dbReference>
<protein>
    <recommendedName>
        <fullName evidence="2">Rhodanese domain-containing protein</fullName>
    </recommendedName>
</protein>
<evidence type="ECO:0000313" key="3">
    <source>
        <dbReference type="EMBL" id="SVC54162.1"/>
    </source>
</evidence>
<organism evidence="3">
    <name type="scientific">marine metagenome</name>
    <dbReference type="NCBI Taxonomy" id="408172"/>
    <lineage>
        <taxon>unclassified sequences</taxon>
        <taxon>metagenomes</taxon>
        <taxon>ecological metagenomes</taxon>
    </lineage>
</organism>
<dbReference type="EMBL" id="UINC01096897">
    <property type="protein sequence ID" value="SVC54162.1"/>
    <property type="molecule type" value="Genomic_DNA"/>
</dbReference>
<reference evidence="3" key="1">
    <citation type="submission" date="2018-05" db="EMBL/GenBank/DDBJ databases">
        <authorList>
            <person name="Lanie J.A."/>
            <person name="Ng W.-L."/>
            <person name="Kazmierczak K.M."/>
            <person name="Andrzejewski T.M."/>
            <person name="Davidsen T.M."/>
            <person name="Wayne K.J."/>
            <person name="Tettelin H."/>
            <person name="Glass J.I."/>
            <person name="Rusch D."/>
            <person name="Podicherti R."/>
            <person name="Tsui H.-C.T."/>
            <person name="Winkler M.E."/>
        </authorList>
    </citation>
    <scope>NUCLEOTIDE SEQUENCE</scope>
</reference>
<dbReference type="PROSITE" id="PS50206">
    <property type="entry name" value="RHODANESE_3"/>
    <property type="match status" value="1"/>
</dbReference>
<dbReference type="Pfam" id="PF00581">
    <property type="entry name" value="Rhodanese"/>
    <property type="match status" value="1"/>
</dbReference>
<dbReference type="Gene3D" id="3.40.50.300">
    <property type="entry name" value="P-loop containing nucleotide triphosphate hydrolases"/>
    <property type="match status" value="1"/>
</dbReference>
<dbReference type="InterPro" id="IPR036873">
    <property type="entry name" value="Rhodanese-like_dom_sf"/>
</dbReference>
<dbReference type="NCBIfam" id="NF008751">
    <property type="entry name" value="PRK11784.1-3"/>
    <property type="match status" value="1"/>
</dbReference>
<dbReference type="InterPro" id="IPR027417">
    <property type="entry name" value="P-loop_NTPase"/>
</dbReference>
<feature type="domain" description="Rhodanese" evidence="2">
    <location>
        <begin position="11"/>
        <end position="128"/>
    </location>
</feature>
<dbReference type="GO" id="GO:0043828">
    <property type="term" value="F:tRNA 2-selenouridine synthase activity"/>
    <property type="evidence" value="ECO:0007669"/>
    <property type="project" value="InterPro"/>
</dbReference>
<proteinExistence type="predicted"/>
<name>A0A382N303_9ZZZZ</name>
<dbReference type="Gene3D" id="3.40.250.10">
    <property type="entry name" value="Rhodanese-like domain"/>
    <property type="match status" value="1"/>
</dbReference>
<dbReference type="NCBIfam" id="TIGR03167">
    <property type="entry name" value="tRNA_sel_U_synt"/>
    <property type="match status" value="1"/>
</dbReference>
<dbReference type="InterPro" id="IPR017582">
    <property type="entry name" value="SelU"/>
</dbReference>
<dbReference type="Pfam" id="PF26341">
    <property type="entry name" value="AAA_SelU"/>
    <property type="match status" value="1"/>
</dbReference>
<sequence>LLSSLKNLTPLIDVRAPIEYKSGALPNSVNLPILFDDERDEVGKIYKKNGNQAAVEKGYELVSGTIKQSRVTSWIDFIKEHPDAQLYCARGGQRSQIAQAWLKEADYEIDLIPGGFKALRNICLTILEEAPNDDKRWIIISGRTGSGKTKLINVFDNAICLESLANHRGSAFGGFNTPQPTSINFENCLACDYLKISDNTIIFEDESRAIGRLVIPEKFFQKMSQSKIVLIEEPIENRIQNIFEEYIQKGLENKTDTILSNELKEKLTKISKRLGGTNYKKVDTLIESAFENQDHKIHFEWIELLLTSYYDKMYDYQLERKQD</sequence>
<feature type="non-terminal residue" evidence="3">
    <location>
        <position position="323"/>
    </location>
</feature>
<dbReference type="InterPro" id="IPR001763">
    <property type="entry name" value="Rhodanese-like_dom"/>
</dbReference>
<feature type="non-terminal residue" evidence="3">
    <location>
        <position position="1"/>
    </location>
</feature>
<dbReference type="GO" id="GO:0002098">
    <property type="term" value="P:tRNA wobble uridine modification"/>
    <property type="evidence" value="ECO:0007669"/>
    <property type="project" value="InterPro"/>
</dbReference>